<evidence type="ECO:0000313" key="2">
    <source>
        <dbReference type="EMBL" id="MDJ1114385.1"/>
    </source>
</evidence>
<feature type="transmembrane region" description="Helical" evidence="1">
    <location>
        <begin position="46"/>
        <end position="70"/>
    </location>
</feature>
<evidence type="ECO:0000256" key="1">
    <source>
        <dbReference type="SAM" id="Phobius"/>
    </source>
</evidence>
<feature type="transmembrane region" description="Helical" evidence="1">
    <location>
        <begin position="12"/>
        <end position="34"/>
    </location>
</feature>
<protein>
    <recommendedName>
        <fullName evidence="4">Fluoride ion transporter CrcB</fullName>
    </recommendedName>
</protein>
<keyword evidence="1" id="KW-0812">Transmembrane</keyword>
<evidence type="ECO:0008006" key="4">
    <source>
        <dbReference type="Google" id="ProtNLM"/>
    </source>
</evidence>
<evidence type="ECO:0000313" key="3">
    <source>
        <dbReference type="Proteomes" id="UP001321481"/>
    </source>
</evidence>
<keyword evidence="3" id="KW-1185">Reference proteome</keyword>
<keyword evidence="1" id="KW-0472">Membrane</keyword>
<dbReference type="EMBL" id="JASJND010000005">
    <property type="protein sequence ID" value="MDJ1114385.1"/>
    <property type="molecule type" value="Genomic_DNA"/>
</dbReference>
<feature type="transmembrane region" description="Helical" evidence="1">
    <location>
        <begin position="82"/>
        <end position="104"/>
    </location>
</feature>
<feature type="transmembrane region" description="Helical" evidence="1">
    <location>
        <begin position="116"/>
        <end position="140"/>
    </location>
</feature>
<proteinExistence type="predicted"/>
<gene>
    <name evidence="2" type="ORF">QNI14_07955</name>
</gene>
<keyword evidence="1" id="KW-1133">Transmembrane helix</keyword>
<organism evidence="2 3">
    <name type="scientific">Microbacterium dauci</name>
    <dbReference type="NCBI Taxonomy" id="3048008"/>
    <lineage>
        <taxon>Bacteria</taxon>
        <taxon>Bacillati</taxon>
        <taxon>Actinomycetota</taxon>
        <taxon>Actinomycetes</taxon>
        <taxon>Micrococcales</taxon>
        <taxon>Microbacteriaceae</taxon>
        <taxon>Microbacterium</taxon>
    </lineage>
</organism>
<comment type="caution">
    <text evidence="2">The sequence shown here is derived from an EMBL/GenBank/DDBJ whole genome shotgun (WGS) entry which is preliminary data.</text>
</comment>
<name>A0ABT6ZDZ9_9MICO</name>
<sequence length="160" mass="16463">MDEARPGVTPTLAAFLSTGGFGALSICGLGFASLLTDTDVVATRGLGNIAGVVGFCLSVAVLQLLLLWALRQPRPTYGAAAWSAGAVYLAYPFGLALGAVFTGVDPARAVAASGAFALSWFALVLAAAAAIAGWVAVALVRTRAHRPEWPWEREDDDGES</sequence>
<dbReference type="RefSeq" id="WP_283716000.1">
    <property type="nucleotide sequence ID" value="NZ_JASJND010000005.1"/>
</dbReference>
<dbReference type="Proteomes" id="UP001321481">
    <property type="component" value="Unassembled WGS sequence"/>
</dbReference>
<reference evidence="2 3" key="1">
    <citation type="submission" date="2023-05" db="EMBL/GenBank/DDBJ databases">
        <title>Microbacterium dauci sp.nov., Isolated from Carrot Rhizosphere Soil.</title>
        <authorList>
            <person name="Xiao Z."/>
            <person name="Zheng J."/>
        </authorList>
    </citation>
    <scope>NUCLEOTIDE SEQUENCE [LARGE SCALE GENOMIC DNA]</scope>
    <source>
        <strain evidence="2 3">LX3-4</strain>
    </source>
</reference>
<accession>A0ABT6ZDZ9</accession>